<feature type="transmembrane region" description="Helical" evidence="6">
    <location>
        <begin position="181"/>
        <end position="199"/>
    </location>
</feature>
<dbReference type="InterPro" id="IPR044550">
    <property type="entry name" value="WzxE"/>
</dbReference>
<dbReference type="Pfam" id="PF13440">
    <property type="entry name" value="Polysacc_synt_3"/>
    <property type="match status" value="1"/>
</dbReference>
<feature type="transmembrane region" description="Helical" evidence="6">
    <location>
        <begin position="264"/>
        <end position="283"/>
    </location>
</feature>
<feature type="transmembrane region" description="Helical" evidence="6">
    <location>
        <begin position="375"/>
        <end position="393"/>
    </location>
</feature>
<dbReference type="GO" id="GO:0009246">
    <property type="term" value="P:enterobacterial common antigen biosynthetic process"/>
    <property type="evidence" value="ECO:0007669"/>
    <property type="project" value="InterPro"/>
</dbReference>
<dbReference type="CDD" id="cd13125">
    <property type="entry name" value="MATE_like_10"/>
    <property type="match status" value="1"/>
</dbReference>
<feature type="transmembrane region" description="Helical" evidence="6">
    <location>
        <begin position="12"/>
        <end position="31"/>
    </location>
</feature>
<feature type="transmembrane region" description="Helical" evidence="6">
    <location>
        <begin position="430"/>
        <end position="448"/>
    </location>
</feature>
<keyword evidence="8" id="KW-1185">Reference proteome</keyword>
<dbReference type="RefSeq" id="WP_251261548.1">
    <property type="nucleotide sequence ID" value="NZ_JAMQGP010000004.1"/>
</dbReference>
<keyword evidence="5 6" id="KW-0472">Membrane</keyword>
<evidence type="ECO:0000256" key="1">
    <source>
        <dbReference type="ARBA" id="ARBA00004651"/>
    </source>
</evidence>
<feature type="transmembrane region" description="Helical" evidence="6">
    <location>
        <begin position="127"/>
        <end position="145"/>
    </location>
</feature>
<feature type="transmembrane region" description="Helical" evidence="6">
    <location>
        <begin position="304"/>
        <end position="325"/>
    </location>
</feature>
<name>A0AA42B7V3_9GAMM</name>
<dbReference type="GO" id="GO:0005886">
    <property type="term" value="C:plasma membrane"/>
    <property type="evidence" value="ECO:0007669"/>
    <property type="project" value="UniProtKB-SubCell"/>
</dbReference>
<evidence type="ECO:0000256" key="5">
    <source>
        <dbReference type="ARBA" id="ARBA00023136"/>
    </source>
</evidence>
<comment type="subcellular location">
    <subcellularLocation>
        <location evidence="1">Cell membrane</location>
        <topology evidence="1">Multi-pass membrane protein</topology>
    </subcellularLocation>
</comment>
<evidence type="ECO:0000256" key="4">
    <source>
        <dbReference type="ARBA" id="ARBA00022989"/>
    </source>
</evidence>
<feature type="transmembrane region" description="Helical" evidence="6">
    <location>
        <begin position="345"/>
        <end position="363"/>
    </location>
</feature>
<evidence type="ECO:0000256" key="2">
    <source>
        <dbReference type="ARBA" id="ARBA00022475"/>
    </source>
</evidence>
<keyword evidence="2" id="KW-1003">Cell membrane</keyword>
<dbReference type="PANTHER" id="PTHR30250:SF11">
    <property type="entry name" value="O-ANTIGEN TRANSPORTER-RELATED"/>
    <property type="match status" value="1"/>
</dbReference>
<evidence type="ECO:0000313" key="8">
    <source>
        <dbReference type="Proteomes" id="UP001165393"/>
    </source>
</evidence>
<evidence type="ECO:0000313" key="7">
    <source>
        <dbReference type="EMBL" id="MCM2680124.1"/>
    </source>
</evidence>
<dbReference type="EMBL" id="JAMQGP010000004">
    <property type="protein sequence ID" value="MCM2680124.1"/>
    <property type="molecule type" value="Genomic_DNA"/>
</dbReference>
<feature type="transmembrane region" description="Helical" evidence="6">
    <location>
        <begin position="220"/>
        <end position="244"/>
    </location>
</feature>
<proteinExistence type="predicted"/>
<keyword evidence="3 6" id="KW-0812">Transmembrane</keyword>
<protein>
    <submittedName>
        <fullName evidence="7">O-antigen translocase</fullName>
    </submittedName>
</protein>
<keyword evidence="4 6" id="KW-1133">Transmembrane helix</keyword>
<dbReference type="InterPro" id="IPR050833">
    <property type="entry name" value="Poly_Biosynth_Transport"/>
</dbReference>
<feature type="transmembrane region" description="Helical" evidence="6">
    <location>
        <begin position="399"/>
        <end position="423"/>
    </location>
</feature>
<sequence>MSNANQKEILRATSLIGGASFLSIVAGLLKIKFLALLFGPVGVGVAGLLTSIMVAWSTALGLGLRTSGARQLAADLNDGKLFYTVRFTLFSVHLVLGLLGLSIGLIFSHQIAGYVFNGSVSSFDVKLISIGVFFALIGASQTAQLQGLRLIPQLAKVKVYSSIISAVLGCLTIWLYGKQSIPIFVIFVPIITCLIAYKYTPKLSFNSDNRASFTDFFSRFKLMLSLGVVFMLSGVITTGNQFLVRYLIMENYGAESVGIFQASWAISITYVGFILASMGTDYFPRLTEVIQNKNKVTSLINDQTQIAIMFAAPVFIIMLTFSEYIIELLYSSEFRSASEILRWQILGDVFKLISWALAFVILAKAKSVLFLATEVIWNVLYVSLVYLGFEFWGVNSTGYAFAVSYFIYFLLIYRIVIGLWGFGFSRENKVLSIWLLLASILIIFTGFYSSLLSLLVGSAVSLIFICYSLEKLGTLNVNSSKIKLLLTKYHQLKEIAFGVFGNRL</sequence>
<dbReference type="PANTHER" id="PTHR30250">
    <property type="entry name" value="PST FAMILY PREDICTED COLANIC ACID TRANSPORTER"/>
    <property type="match status" value="1"/>
</dbReference>
<reference evidence="7 8" key="1">
    <citation type="journal article" date="2013" name="Antonie Van Leeuwenhoek">
        <title>Echinimonas agarilytica gen. nov., sp. nov., a new gammaproteobacterium isolated from the sea urchin Strongylocentrotus intermedius.</title>
        <authorList>
            <person name="Nedashkovskaya O.I."/>
            <person name="Stenkova A.M."/>
            <person name="Zhukova N.V."/>
            <person name="Van Trappen S."/>
            <person name="Lee J.S."/>
            <person name="Kim S.B."/>
        </authorList>
    </citation>
    <scope>NUCLEOTIDE SEQUENCE [LARGE SCALE GENOMIC DNA]</scope>
    <source>
        <strain evidence="7 8">KMM 6351</strain>
    </source>
</reference>
<dbReference type="AlphaFoldDB" id="A0AA42B7V3"/>
<feature type="transmembrane region" description="Helical" evidence="6">
    <location>
        <begin position="83"/>
        <end position="107"/>
    </location>
</feature>
<feature type="transmembrane region" description="Helical" evidence="6">
    <location>
        <begin position="157"/>
        <end position="175"/>
    </location>
</feature>
<organism evidence="7 8">
    <name type="scientific">Echinimonas agarilytica</name>
    <dbReference type="NCBI Taxonomy" id="1215918"/>
    <lineage>
        <taxon>Bacteria</taxon>
        <taxon>Pseudomonadati</taxon>
        <taxon>Pseudomonadota</taxon>
        <taxon>Gammaproteobacteria</taxon>
        <taxon>Alteromonadales</taxon>
        <taxon>Echinimonadaceae</taxon>
        <taxon>Echinimonas</taxon>
    </lineage>
</organism>
<accession>A0AA42B7V3</accession>
<evidence type="ECO:0000256" key="3">
    <source>
        <dbReference type="ARBA" id="ARBA00022692"/>
    </source>
</evidence>
<dbReference type="Proteomes" id="UP001165393">
    <property type="component" value="Unassembled WGS sequence"/>
</dbReference>
<comment type="caution">
    <text evidence="7">The sequence shown here is derived from an EMBL/GenBank/DDBJ whole genome shotgun (WGS) entry which is preliminary data.</text>
</comment>
<feature type="transmembrane region" description="Helical" evidence="6">
    <location>
        <begin position="37"/>
        <end position="62"/>
    </location>
</feature>
<gene>
    <name evidence="7" type="ORF">NAF29_10655</name>
</gene>
<evidence type="ECO:0000256" key="6">
    <source>
        <dbReference type="SAM" id="Phobius"/>
    </source>
</evidence>